<comment type="caution">
    <text evidence="7">The sequence shown here is derived from an EMBL/GenBank/DDBJ whole genome shotgun (WGS) entry which is preliminary data.</text>
</comment>
<proteinExistence type="predicted"/>
<evidence type="ECO:0000313" key="7">
    <source>
        <dbReference type="EMBL" id="NYT84266.1"/>
    </source>
</evidence>
<dbReference type="Pfam" id="PF01418">
    <property type="entry name" value="HTH_6"/>
    <property type="match status" value="1"/>
</dbReference>
<dbReference type="PROSITE" id="PS51464">
    <property type="entry name" value="SIS"/>
    <property type="match status" value="1"/>
</dbReference>
<feature type="domain" description="SIS" evidence="6">
    <location>
        <begin position="140"/>
        <end position="277"/>
    </location>
</feature>
<organism evidence="7 8">
    <name type="scientific">Pollutimonas harenae</name>
    <dbReference type="NCBI Taxonomy" id="657015"/>
    <lineage>
        <taxon>Bacteria</taxon>
        <taxon>Pseudomonadati</taxon>
        <taxon>Pseudomonadota</taxon>
        <taxon>Betaproteobacteria</taxon>
        <taxon>Burkholderiales</taxon>
        <taxon>Alcaligenaceae</taxon>
        <taxon>Pollutimonas</taxon>
    </lineage>
</organism>
<evidence type="ECO:0000256" key="2">
    <source>
        <dbReference type="ARBA" id="ARBA00023125"/>
    </source>
</evidence>
<keyword evidence="1" id="KW-0805">Transcription regulation</keyword>
<keyword evidence="2" id="KW-0238">DNA-binding</keyword>
<keyword evidence="8" id="KW-1185">Reference proteome</keyword>
<dbReference type="PANTHER" id="PTHR30514:SF18">
    <property type="entry name" value="RPIR-FAMILY TRANSCRIPTIONAL REGULATOR"/>
    <property type="match status" value="1"/>
</dbReference>
<reference evidence="7 8" key="1">
    <citation type="submission" date="2020-07" db="EMBL/GenBank/DDBJ databases">
        <title>Taxonomic revisions and descriptions of new bacterial species based on genomic comparisons in the high-G+C-content subgroup of the family Alcaligenaceae.</title>
        <authorList>
            <person name="Szabo A."/>
            <person name="Felfoldi T."/>
        </authorList>
    </citation>
    <scope>NUCLEOTIDE SEQUENCE [LARGE SCALE GENOMIC DNA]</scope>
    <source>
        <strain evidence="7 8">DSM 25667</strain>
    </source>
</reference>
<dbReference type="EMBL" id="JACCEV010000001">
    <property type="protein sequence ID" value="NYT84266.1"/>
    <property type="molecule type" value="Genomic_DNA"/>
</dbReference>
<dbReference type="GO" id="GO:0003677">
    <property type="term" value="F:DNA binding"/>
    <property type="evidence" value="ECO:0007669"/>
    <property type="project" value="UniProtKB-KW"/>
</dbReference>
<dbReference type="InterPro" id="IPR047640">
    <property type="entry name" value="RpiR-like"/>
</dbReference>
<dbReference type="GO" id="GO:0006096">
    <property type="term" value="P:glycolytic process"/>
    <property type="evidence" value="ECO:0007669"/>
    <property type="project" value="UniProtKB-KW"/>
</dbReference>
<dbReference type="Gene3D" id="1.10.10.10">
    <property type="entry name" value="Winged helix-like DNA-binding domain superfamily/Winged helix DNA-binding domain"/>
    <property type="match status" value="1"/>
</dbReference>
<dbReference type="InterPro" id="IPR036388">
    <property type="entry name" value="WH-like_DNA-bd_sf"/>
</dbReference>
<name>A0A853GU06_9BURK</name>
<evidence type="ECO:0000259" key="5">
    <source>
        <dbReference type="PROSITE" id="PS51071"/>
    </source>
</evidence>
<keyword evidence="4" id="KW-0804">Transcription</keyword>
<accession>A0A853GU06</accession>
<dbReference type="InterPro" id="IPR009057">
    <property type="entry name" value="Homeodomain-like_sf"/>
</dbReference>
<dbReference type="InterPro" id="IPR046348">
    <property type="entry name" value="SIS_dom_sf"/>
</dbReference>
<dbReference type="Pfam" id="PF01380">
    <property type="entry name" value="SIS"/>
    <property type="match status" value="1"/>
</dbReference>
<dbReference type="GO" id="GO:0003700">
    <property type="term" value="F:DNA-binding transcription factor activity"/>
    <property type="evidence" value="ECO:0007669"/>
    <property type="project" value="InterPro"/>
</dbReference>
<keyword evidence="3" id="KW-0324">Glycolysis</keyword>
<dbReference type="InterPro" id="IPR001347">
    <property type="entry name" value="SIS_dom"/>
</dbReference>
<gene>
    <name evidence="7" type="ORF">H0A62_01500</name>
</gene>
<dbReference type="AlphaFoldDB" id="A0A853GU06"/>
<sequence>MSTSTTPSGQKTAPDNLEALTARIQRDFADMTPQFQVGARHLLDFPLDVPVASMRKIAAQAGVQPATLLRLAKLLGYAGWPELKAVFVRSMQQNPKRYADRARELLHDKNLHHAVGRIVAVQADNIRLNETSNAENLPLTVKMLSKAQQVYVAGFRASHAPAFLFQYQYRLFRPSVTLLRGDAGTLEMEWRAFTKNDAVVIIGFAPYSNEALQVARAARRAGSRVLAICDSAVAPIALEADCVLLFATETPSFFPSSAAASALVELLIEQLLAKAGKQAITRIEAAEDQLHQTGAYL</sequence>
<dbReference type="PANTHER" id="PTHR30514">
    <property type="entry name" value="GLUCOKINASE"/>
    <property type="match status" value="1"/>
</dbReference>
<evidence type="ECO:0000256" key="3">
    <source>
        <dbReference type="ARBA" id="ARBA00023152"/>
    </source>
</evidence>
<evidence type="ECO:0000313" key="8">
    <source>
        <dbReference type="Proteomes" id="UP000554144"/>
    </source>
</evidence>
<dbReference type="Proteomes" id="UP000554144">
    <property type="component" value="Unassembled WGS sequence"/>
</dbReference>
<dbReference type="InterPro" id="IPR000281">
    <property type="entry name" value="HTH_RpiR"/>
</dbReference>
<dbReference type="OrthoDB" id="8713538at2"/>
<dbReference type="PROSITE" id="PS51071">
    <property type="entry name" value="HTH_RPIR"/>
    <property type="match status" value="1"/>
</dbReference>
<feature type="domain" description="HTH rpiR-type" evidence="5">
    <location>
        <begin position="18"/>
        <end position="94"/>
    </location>
</feature>
<dbReference type="Gene3D" id="3.40.50.10490">
    <property type="entry name" value="Glucose-6-phosphate isomerase like protein, domain 1"/>
    <property type="match status" value="1"/>
</dbReference>
<dbReference type="SUPFAM" id="SSF46689">
    <property type="entry name" value="Homeodomain-like"/>
    <property type="match status" value="1"/>
</dbReference>
<dbReference type="GO" id="GO:0097367">
    <property type="term" value="F:carbohydrate derivative binding"/>
    <property type="evidence" value="ECO:0007669"/>
    <property type="project" value="InterPro"/>
</dbReference>
<dbReference type="InterPro" id="IPR035472">
    <property type="entry name" value="RpiR-like_SIS"/>
</dbReference>
<dbReference type="CDD" id="cd05013">
    <property type="entry name" value="SIS_RpiR"/>
    <property type="match status" value="1"/>
</dbReference>
<protein>
    <submittedName>
        <fullName evidence="7">MurR/RpiR family transcriptional regulator</fullName>
    </submittedName>
</protein>
<evidence type="ECO:0000259" key="6">
    <source>
        <dbReference type="PROSITE" id="PS51464"/>
    </source>
</evidence>
<dbReference type="SUPFAM" id="SSF53697">
    <property type="entry name" value="SIS domain"/>
    <property type="match status" value="1"/>
</dbReference>
<evidence type="ECO:0000256" key="4">
    <source>
        <dbReference type="ARBA" id="ARBA00023163"/>
    </source>
</evidence>
<evidence type="ECO:0000256" key="1">
    <source>
        <dbReference type="ARBA" id="ARBA00023015"/>
    </source>
</evidence>
<dbReference type="RefSeq" id="WP_130038554.1">
    <property type="nucleotide sequence ID" value="NZ_JACCEV010000001.1"/>
</dbReference>